<proteinExistence type="predicted"/>
<evidence type="ECO:0000313" key="1">
    <source>
        <dbReference type="EMBL" id="EPR32493.1"/>
    </source>
</evidence>
<organism evidence="1 2">
    <name type="scientific">Desulfococcus multivorans DSM 2059</name>
    <dbReference type="NCBI Taxonomy" id="1121405"/>
    <lineage>
        <taxon>Bacteria</taxon>
        <taxon>Pseudomonadati</taxon>
        <taxon>Thermodesulfobacteriota</taxon>
        <taxon>Desulfobacteria</taxon>
        <taxon>Desulfobacterales</taxon>
        <taxon>Desulfococcaceae</taxon>
        <taxon>Desulfococcus</taxon>
    </lineage>
</organism>
<sequence length="709" mass="80058">MILNEYCEYIRNPLAEAKARVVVVPPGGSWTTLRRFCQERGYVELRLSDLVREGAWLPMPDEVFGRVRDVMTAQQISGKSLVLLGMPGYLALLANENKRAAIVALREWIDSASGQEAVCFLRSDDDTELILKDVFANPRYRQGKQLLEIDAEKIVSHVTSEEEERIAGRTEVMLVGNDLAPFIPELFDTFQKYLRYTEEHPNDNSIRRIVVASEGRELAGLSAEVRQVVCLRDFARVFFDVEDAELSEDALRWMCEWGKGGSGKTLSETLKTQFFPEGEVSKRVLQVFDGCKRTEREALFWLVKRVASKGSYLEYVTRQEGILVNNFRSAYVAGAAEWIDESLAFAGERRDAIREANVIMSDTDIRQFITRCEGESTSRVAPWLNCGTDTERAELLRRCAVDGLVSNSVKDVYPEAAAYLNSDPVFDNLALEDYFREYRELKMASRVTPEFYVKAQQVVPLNSVQSRDVMVQRYVSDNVCALLVVDAMGAEWLPMLVALARERNIGVDSIGVGEVNLPTTTRFNNIHWPDVARRLQDIKRFDNIAHNGIEAHEKRRAEENLAGALDVIGGEVLPRVADGLMRFERVIVTGDHGSSRLSVLAWQAEPRLARTLSCDFGAEIADWRYRERAAQGLCPPELEETLDGRYWVVRGYNRLPKKGGGQGFELHGGASLEERLVPVVIFSRTGQFMPKTKTGGKRLQIVEKDDFDL</sequence>
<keyword evidence="2" id="KW-1185">Reference proteome</keyword>
<gene>
    <name evidence="1" type="ORF">dsmv_0866</name>
</gene>
<protein>
    <recommendedName>
        <fullName evidence="3">BREX-4 system phosphatase PglZ</fullName>
    </recommendedName>
</protein>
<dbReference type="NCBIfam" id="NF033445">
    <property type="entry name" value="BREX_PglZ_4"/>
    <property type="match status" value="1"/>
</dbReference>
<dbReference type="PATRIC" id="fig|1121405.3.peg.4244"/>
<comment type="caution">
    <text evidence="1">The sequence shown here is derived from an EMBL/GenBank/DDBJ whole genome shotgun (WGS) entry which is preliminary data.</text>
</comment>
<evidence type="ECO:0000313" key="2">
    <source>
        <dbReference type="Proteomes" id="UP000014977"/>
    </source>
</evidence>
<accession>S7UJK0</accession>
<dbReference type="OrthoDB" id="2015940at2"/>
<dbReference type="STRING" id="897.B2D07_18505"/>
<evidence type="ECO:0008006" key="3">
    <source>
        <dbReference type="Google" id="ProtNLM"/>
    </source>
</evidence>
<dbReference type="eggNOG" id="ENOG502ZBA0">
    <property type="taxonomic scope" value="Bacteria"/>
</dbReference>
<name>S7UJK0_DESML</name>
<dbReference type="EMBL" id="ATHJ01000138">
    <property type="protein sequence ID" value="EPR32493.1"/>
    <property type="molecule type" value="Genomic_DNA"/>
</dbReference>
<dbReference type="AlphaFoldDB" id="S7UJK0"/>
<dbReference type="Proteomes" id="UP000014977">
    <property type="component" value="Unassembled WGS sequence"/>
</dbReference>
<reference evidence="1 2" key="1">
    <citation type="journal article" date="2013" name="Genome Announc.">
        <title>Draft genome sequences for three mercury-methylating, sulfate-reducing bacteria.</title>
        <authorList>
            <person name="Brown S.D."/>
            <person name="Hurt R.A.Jr."/>
            <person name="Gilmour C.C."/>
            <person name="Elias D.A."/>
        </authorList>
    </citation>
    <scope>NUCLEOTIDE SEQUENCE [LARGE SCALE GENOMIC DNA]</scope>
    <source>
        <strain evidence="1 2">DSM 2059</strain>
    </source>
</reference>